<comment type="caution">
    <text evidence="3">The sequence shown here is derived from an EMBL/GenBank/DDBJ whole genome shotgun (WGS) entry which is preliminary data.</text>
</comment>
<evidence type="ECO:0000256" key="2">
    <source>
        <dbReference type="SAM" id="Phobius"/>
    </source>
</evidence>
<protein>
    <submittedName>
        <fullName evidence="3">Uncharacterized protein</fullName>
    </submittedName>
</protein>
<keyword evidence="2" id="KW-0472">Membrane</keyword>
<proteinExistence type="predicted"/>
<dbReference type="Proteomes" id="UP000230088">
    <property type="component" value="Unassembled WGS sequence"/>
</dbReference>
<dbReference type="EMBL" id="PEYD01000007">
    <property type="protein sequence ID" value="PIS39712.1"/>
    <property type="molecule type" value="Genomic_DNA"/>
</dbReference>
<feature type="coiled-coil region" evidence="1">
    <location>
        <begin position="47"/>
        <end position="74"/>
    </location>
</feature>
<keyword evidence="1" id="KW-0175">Coiled coil</keyword>
<evidence type="ECO:0000313" key="4">
    <source>
        <dbReference type="Proteomes" id="UP000230088"/>
    </source>
</evidence>
<organism evidence="3 4">
    <name type="scientific">Candidatus Nealsonbacteria bacterium CG08_land_8_20_14_0_20_38_20</name>
    <dbReference type="NCBI Taxonomy" id="1974705"/>
    <lineage>
        <taxon>Bacteria</taxon>
        <taxon>Candidatus Nealsoniibacteriota</taxon>
    </lineage>
</organism>
<feature type="transmembrane region" description="Helical" evidence="2">
    <location>
        <begin position="17"/>
        <end position="35"/>
    </location>
</feature>
<name>A0A2H0YPN1_9BACT</name>
<dbReference type="AlphaFoldDB" id="A0A2H0YPN1"/>
<sequence>MKNRTFNINQSARKINHFWSLGLFLIFALFSFYIFQLNEITKGMELVKNYDKELRKLSEENKLLEIKFSQLNSMANLGLLVEKLNFDETGKIDYIKIPEGVVATK</sequence>
<gene>
    <name evidence="3" type="ORF">COT33_00500</name>
</gene>
<reference evidence="4" key="1">
    <citation type="submission" date="2017-09" db="EMBL/GenBank/DDBJ databases">
        <title>Depth-based differentiation of microbial function through sediment-hosted aquifers and enrichment of novel symbionts in the deep terrestrial subsurface.</title>
        <authorList>
            <person name="Probst A.J."/>
            <person name="Ladd B."/>
            <person name="Jarett J.K."/>
            <person name="Geller-Mcgrath D.E."/>
            <person name="Sieber C.M.K."/>
            <person name="Emerson J.B."/>
            <person name="Anantharaman K."/>
            <person name="Thomas B.C."/>
            <person name="Malmstrom R."/>
            <person name="Stieglmeier M."/>
            <person name="Klingl A."/>
            <person name="Woyke T."/>
            <person name="Ryan C.M."/>
            <person name="Banfield J.F."/>
        </authorList>
    </citation>
    <scope>NUCLEOTIDE SEQUENCE [LARGE SCALE GENOMIC DNA]</scope>
</reference>
<evidence type="ECO:0000313" key="3">
    <source>
        <dbReference type="EMBL" id="PIS39712.1"/>
    </source>
</evidence>
<keyword evidence="2" id="KW-0812">Transmembrane</keyword>
<keyword evidence="2" id="KW-1133">Transmembrane helix</keyword>
<evidence type="ECO:0000256" key="1">
    <source>
        <dbReference type="SAM" id="Coils"/>
    </source>
</evidence>
<accession>A0A2H0YPN1</accession>